<proteinExistence type="predicted"/>
<reference evidence="4" key="1">
    <citation type="submission" date="2017-02" db="UniProtKB">
        <authorList>
            <consortium name="WormBaseParasite"/>
        </authorList>
    </citation>
    <scope>IDENTIFICATION</scope>
</reference>
<protein>
    <submittedName>
        <fullName evidence="4">Protein FAM13A</fullName>
    </submittedName>
</protein>
<gene>
    <name evidence="2" type="ORF">TCLT_LOCUS9997</name>
</gene>
<evidence type="ECO:0000313" key="3">
    <source>
        <dbReference type="Proteomes" id="UP000276776"/>
    </source>
</evidence>
<name>A0A0N5DA27_THECL</name>
<dbReference type="AlphaFoldDB" id="A0A0N5DA27"/>
<dbReference type="Proteomes" id="UP000276776">
    <property type="component" value="Unassembled WGS sequence"/>
</dbReference>
<dbReference type="WBParaSite" id="TCLT_0001000801-mRNA-1">
    <property type="protein sequence ID" value="TCLT_0001000801-mRNA-1"/>
    <property type="gene ID" value="TCLT_0001000801"/>
</dbReference>
<dbReference type="EMBL" id="UYYF01004940">
    <property type="protein sequence ID" value="VDN07668.1"/>
    <property type="molecule type" value="Genomic_DNA"/>
</dbReference>
<reference evidence="2 3" key="2">
    <citation type="submission" date="2018-11" db="EMBL/GenBank/DDBJ databases">
        <authorList>
            <consortium name="Pathogen Informatics"/>
        </authorList>
    </citation>
    <scope>NUCLEOTIDE SEQUENCE [LARGE SCALE GENOMIC DNA]</scope>
</reference>
<keyword evidence="3" id="KW-1185">Reference proteome</keyword>
<sequence length="266" mass="30724">MEGPRKPLYSYSWEQSPINKHRRANSPEEEKKIFDDWFEEKADEYFSCTRGQGLDDEAIRADASWALSPIPCNPEIYQALVSVSPRTLEQLKKPKRDTKIKEEGEREEAKRLAFVKRYEKSVRKTRQAIDKIKNEKRKKMLHQLKREECQTSERFQHPQSQILSEVSLFQDDLLKKQSEPVKSSIYVDTGNHNQSVSYQVSSSRKLESDEKLLSLCDDDDSDTELLKLALESSPVAKSNSTKRVSTNDEEISDEDLIAMMMSPVSS</sequence>
<dbReference type="OMA" id="SPINKHR"/>
<evidence type="ECO:0000256" key="1">
    <source>
        <dbReference type="SAM" id="MobiDB-lite"/>
    </source>
</evidence>
<dbReference type="OrthoDB" id="5827270at2759"/>
<accession>A0A0N5DA27</accession>
<feature type="compositionally biased region" description="Polar residues" evidence="1">
    <location>
        <begin position="235"/>
        <end position="244"/>
    </location>
</feature>
<feature type="region of interest" description="Disordered" evidence="1">
    <location>
        <begin position="233"/>
        <end position="254"/>
    </location>
</feature>
<evidence type="ECO:0000313" key="2">
    <source>
        <dbReference type="EMBL" id="VDN07668.1"/>
    </source>
</evidence>
<evidence type="ECO:0000313" key="4">
    <source>
        <dbReference type="WBParaSite" id="TCLT_0001000801-mRNA-1"/>
    </source>
</evidence>
<organism evidence="4">
    <name type="scientific">Thelazia callipaeda</name>
    <name type="common">Oriental eyeworm</name>
    <name type="synonym">Parasitic nematode</name>
    <dbReference type="NCBI Taxonomy" id="103827"/>
    <lineage>
        <taxon>Eukaryota</taxon>
        <taxon>Metazoa</taxon>
        <taxon>Ecdysozoa</taxon>
        <taxon>Nematoda</taxon>
        <taxon>Chromadorea</taxon>
        <taxon>Rhabditida</taxon>
        <taxon>Spirurina</taxon>
        <taxon>Spiruromorpha</taxon>
        <taxon>Thelazioidea</taxon>
        <taxon>Thelaziidae</taxon>
        <taxon>Thelazia</taxon>
    </lineage>
</organism>